<feature type="region of interest" description="Disordered" evidence="7">
    <location>
        <begin position="660"/>
        <end position="697"/>
    </location>
</feature>
<feature type="transmembrane region" description="Helical" evidence="8">
    <location>
        <begin position="613"/>
        <end position="638"/>
    </location>
</feature>
<evidence type="ECO:0000256" key="6">
    <source>
        <dbReference type="ARBA" id="ARBA00023136"/>
    </source>
</evidence>
<keyword evidence="11" id="KW-1185">Reference proteome</keyword>
<feature type="domain" description="Membrane transport protein MMPL" evidence="9">
    <location>
        <begin position="29"/>
        <end position="323"/>
    </location>
</feature>
<evidence type="ECO:0000256" key="8">
    <source>
        <dbReference type="SAM" id="Phobius"/>
    </source>
</evidence>
<dbReference type="PANTHER" id="PTHR33406">
    <property type="entry name" value="MEMBRANE PROTEIN MJ1562-RELATED"/>
    <property type="match status" value="1"/>
</dbReference>
<gene>
    <name evidence="10" type="ORF">G9H71_19785</name>
</gene>
<evidence type="ECO:0000256" key="4">
    <source>
        <dbReference type="ARBA" id="ARBA00022692"/>
    </source>
</evidence>
<dbReference type="Proteomes" id="UP000800981">
    <property type="component" value="Unassembled WGS sequence"/>
</dbReference>
<reference evidence="10 11" key="1">
    <citation type="submission" date="2020-03" db="EMBL/GenBank/DDBJ databases">
        <title>Two novel Motilibacter sp.</title>
        <authorList>
            <person name="Liu S."/>
        </authorList>
    </citation>
    <scope>NUCLEOTIDE SEQUENCE [LARGE SCALE GENOMIC DNA]</scope>
    <source>
        <strain evidence="10 11">E257</strain>
    </source>
</reference>
<feature type="transmembrane region" description="Helical" evidence="8">
    <location>
        <begin position="499"/>
        <end position="518"/>
    </location>
</feature>
<comment type="caution">
    <text evidence="10">The sequence shown here is derived from an EMBL/GenBank/DDBJ whole genome shotgun (WGS) entry which is preliminary data.</text>
</comment>
<keyword evidence="5 8" id="KW-1133">Transmembrane helix</keyword>
<feature type="domain" description="Membrane transport protein MMPL" evidence="9">
    <location>
        <begin position="390"/>
        <end position="646"/>
    </location>
</feature>
<evidence type="ECO:0000256" key="7">
    <source>
        <dbReference type="SAM" id="MobiDB-lite"/>
    </source>
</evidence>
<evidence type="ECO:0000256" key="3">
    <source>
        <dbReference type="ARBA" id="ARBA00022475"/>
    </source>
</evidence>
<feature type="transmembrane region" description="Helical" evidence="8">
    <location>
        <begin position="155"/>
        <end position="175"/>
    </location>
</feature>
<feature type="region of interest" description="Disordered" evidence="7">
    <location>
        <begin position="1"/>
        <end position="20"/>
    </location>
</feature>
<keyword evidence="3" id="KW-1003">Cell membrane</keyword>
<organism evidence="10 11">
    <name type="scientific">Motilibacter deserti</name>
    <dbReference type="NCBI Taxonomy" id="2714956"/>
    <lineage>
        <taxon>Bacteria</taxon>
        <taxon>Bacillati</taxon>
        <taxon>Actinomycetota</taxon>
        <taxon>Actinomycetes</taxon>
        <taxon>Motilibacterales</taxon>
        <taxon>Motilibacteraceae</taxon>
        <taxon>Motilibacter</taxon>
    </lineage>
</organism>
<feature type="transmembrane region" description="Helical" evidence="8">
    <location>
        <begin position="181"/>
        <end position="203"/>
    </location>
</feature>
<evidence type="ECO:0000256" key="2">
    <source>
        <dbReference type="ARBA" id="ARBA00010157"/>
    </source>
</evidence>
<comment type="subcellular location">
    <subcellularLocation>
        <location evidence="1">Cell membrane</location>
        <topology evidence="1">Multi-pass membrane protein</topology>
    </subcellularLocation>
</comment>
<feature type="transmembrane region" description="Helical" evidence="8">
    <location>
        <begin position="322"/>
        <end position="346"/>
    </location>
</feature>
<dbReference type="PANTHER" id="PTHR33406:SF11">
    <property type="entry name" value="MEMBRANE PROTEIN SCO6666-RELATED"/>
    <property type="match status" value="1"/>
</dbReference>
<feature type="transmembrane region" description="Helical" evidence="8">
    <location>
        <begin position="538"/>
        <end position="559"/>
    </location>
</feature>
<dbReference type="InterPro" id="IPR004869">
    <property type="entry name" value="MMPL_dom"/>
</dbReference>
<dbReference type="Pfam" id="PF03176">
    <property type="entry name" value="MMPL"/>
    <property type="match status" value="2"/>
</dbReference>
<name>A0ABX0GZL2_9ACTN</name>
<feature type="transmembrane region" description="Helical" evidence="8">
    <location>
        <begin position="233"/>
        <end position="250"/>
    </location>
</feature>
<dbReference type="InterPro" id="IPR050545">
    <property type="entry name" value="Mycobact_MmpL"/>
</dbReference>
<protein>
    <submittedName>
        <fullName evidence="10">MMPL family transporter</fullName>
    </submittedName>
</protein>
<comment type="similarity">
    <text evidence="2">Belongs to the resistance-nodulation-cell division (RND) (TC 2.A.6) family. MmpL subfamily.</text>
</comment>
<feature type="transmembrane region" description="Helical" evidence="8">
    <location>
        <begin position="466"/>
        <end position="487"/>
    </location>
</feature>
<feature type="compositionally biased region" description="Pro residues" evidence="7">
    <location>
        <begin position="661"/>
        <end position="677"/>
    </location>
</feature>
<keyword evidence="6 8" id="KW-0472">Membrane</keyword>
<proteinExistence type="inferred from homology"/>
<feature type="transmembrane region" description="Helical" evidence="8">
    <location>
        <begin position="129"/>
        <end position="148"/>
    </location>
</feature>
<evidence type="ECO:0000256" key="5">
    <source>
        <dbReference type="ARBA" id="ARBA00022989"/>
    </source>
</evidence>
<evidence type="ECO:0000259" key="9">
    <source>
        <dbReference type="Pfam" id="PF03176"/>
    </source>
</evidence>
<evidence type="ECO:0000313" key="11">
    <source>
        <dbReference type="Proteomes" id="UP000800981"/>
    </source>
</evidence>
<evidence type="ECO:0000313" key="10">
    <source>
        <dbReference type="EMBL" id="NHC16030.1"/>
    </source>
</evidence>
<feature type="transmembrane region" description="Helical" evidence="8">
    <location>
        <begin position="585"/>
        <end position="607"/>
    </location>
</feature>
<accession>A0ABX0GZL2</accession>
<keyword evidence="4 8" id="KW-0812">Transmembrane</keyword>
<dbReference type="SUPFAM" id="SSF82866">
    <property type="entry name" value="Multidrug efflux transporter AcrB transmembrane domain"/>
    <property type="match status" value="2"/>
</dbReference>
<feature type="transmembrane region" description="Helical" evidence="8">
    <location>
        <begin position="256"/>
        <end position="277"/>
    </location>
</feature>
<sequence>MTPGSDSSRGDARIESATGTSSDGGVLALVEVQPDVDAAPARAMVEDVADRLAADPAVVAVTSYYSTGDRAMVSRDGRMTYVVARLEPGAGDEETVHRLRDRLEGVPGVRLGGSPVVDEQVTSTVHEDLVRAELFALPLLFLLSLWVFRSLFAAALPVLAGGLNVALTLLVLHGVTAGMDLSLFALNLVTTLGMGLAIDYSLLMVSRYRSELAEHGRVDDAVRQMVRTAGRTILFSSVTVVAALAALLVFRQRFLYSMAIGGALVAAMSAVVALVVLPPLLRLLGHRLDLVAPARWRRPLERAETAEGGWFTVARHAVRRPVTVAVVGAALLLALGLPLLGVRFTFIDATALPPSASARAVDDALQERFESSPSDLVSAVVTDTGAGDGEQRAQQVATAARALPAAAAVTGPVALDTSTWLVQVQPREGPLTASSRELVEQLRELPDGPLLVTGSTARFVDLRSSIASNLPLALAIVCLTNVFVLALMTGSLVLPLKSVLMTLLTLSATYGALVLIFQDGHLGWLLGHDAQGALETTQPVLLFALVFGLSTDYGVFLLARIKEARDAGADEREAIVLGVGRTGRVVTAAALLLCVAMGALATSRIVFIKELGVGAAIGVLLDATIVRAFLVPSLMALLGRWNWWGPGFLQRAHRRFGYESLPPPPATAPPLAIPPPAQRAGDQPLDGVARPAAARRP</sequence>
<dbReference type="EMBL" id="JAANNP010000082">
    <property type="protein sequence ID" value="NHC16030.1"/>
    <property type="molecule type" value="Genomic_DNA"/>
</dbReference>
<evidence type="ECO:0000256" key="1">
    <source>
        <dbReference type="ARBA" id="ARBA00004651"/>
    </source>
</evidence>
<dbReference type="Gene3D" id="1.20.1640.10">
    <property type="entry name" value="Multidrug efflux transporter AcrB transmembrane domain"/>
    <property type="match status" value="2"/>
</dbReference>